<evidence type="ECO:0000313" key="6">
    <source>
        <dbReference type="Proteomes" id="UP000694920"/>
    </source>
</evidence>
<reference evidence="7" key="1">
    <citation type="submission" date="2025-08" db="UniProtKB">
        <authorList>
            <consortium name="RefSeq"/>
        </authorList>
    </citation>
    <scope>IDENTIFICATION</scope>
</reference>
<dbReference type="HAMAP" id="MF_01477">
    <property type="entry name" value="Iojap_RsfS"/>
    <property type="match status" value="1"/>
</dbReference>
<protein>
    <recommendedName>
        <fullName evidence="5">Mitochondrial assembly of ribosomal large subunit protein 1</fullName>
    </recommendedName>
</protein>
<dbReference type="Gene3D" id="3.30.460.10">
    <property type="entry name" value="Beta Polymerase, domain 2"/>
    <property type="match status" value="1"/>
</dbReference>
<accession>A0AAJ7BFD3</accession>
<dbReference type="SUPFAM" id="SSF81301">
    <property type="entry name" value="Nucleotidyltransferase"/>
    <property type="match status" value="1"/>
</dbReference>
<dbReference type="NCBIfam" id="TIGR00090">
    <property type="entry name" value="rsfS_iojap_ybeB"/>
    <property type="match status" value="1"/>
</dbReference>
<dbReference type="GO" id="GO:0017148">
    <property type="term" value="P:negative regulation of translation"/>
    <property type="evidence" value="ECO:0007669"/>
    <property type="project" value="TreeGrafter"/>
</dbReference>
<dbReference type="GO" id="GO:0090071">
    <property type="term" value="P:negative regulation of ribosome biogenesis"/>
    <property type="evidence" value="ECO:0007669"/>
    <property type="project" value="TreeGrafter"/>
</dbReference>
<dbReference type="Pfam" id="PF02410">
    <property type="entry name" value="RsfS"/>
    <property type="match status" value="1"/>
</dbReference>
<organism evidence="6 7">
    <name type="scientific">Cephus cinctus</name>
    <name type="common">Wheat stem sawfly</name>
    <dbReference type="NCBI Taxonomy" id="211228"/>
    <lineage>
        <taxon>Eukaryota</taxon>
        <taxon>Metazoa</taxon>
        <taxon>Ecdysozoa</taxon>
        <taxon>Arthropoda</taxon>
        <taxon>Hexapoda</taxon>
        <taxon>Insecta</taxon>
        <taxon>Pterygota</taxon>
        <taxon>Neoptera</taxon>
        <taxon>Endopterygota</taxon>
        <taxon>Hymenoptera</taxon>
        <taxon>Cephoidea</taxon>
        <taxon>Cephidae</taxon>
        <taxon>Cephus</taxon>
    </lineage>
</organism>
<evidence type="ECO:0000256" key="3">
    <source>
        <dbReference type="ARBA" id="ARBA00023128"/>
    </source>
</evidence>
<dbReference type="KEGG" id="ccin:107262742"/>
<comment type="similarity">
    <text evidence="2">Belongs to the Iojap/RsfS family.</text>
</comment>
<dbReference type="AlphaFoldDB" id="A0AAJ7BFD3"/>
<dbReference type="InterPro" id="IPR004394">
    <property type="entry name" value="Iojap/RsfS/C7orf30"/>
</dbReference>
<dbReference type="RefSeq" id="XP_015584732.1">
    <property type="nucleotide sequence ID" value="XM_015729246.2"/>
</dbReference>
<dbReference type="PANTHER" id="PTHR21043">
    <property type="entry name" value="IOJAP SUPERFAMILY ORTHOLOG"/>
    <property type="match status" value="1"/>
</dbReference>
<dbReference type="GO" id="GO:0005739">
    <property type="term" value="C:mitochondrion"/>
    <property type="evidence" value="ECO:0007669"/>
    <property type="project" value="UniProtKB-SubCell"/>
</dbReference>
<proteinExistence type="inferred from homology"/>
<keyword evidence="3" id="KW-0496">Mitochondrion</keyword>
<dbReference type="InterPro" id="IPR043519">
    <property type="entry name" value="NT_sf"/>
</dbReference>
<dbReference type="FunFam" id="3.30.460.10:FF:000018">
    <property type="entry name" value="Mitochondrial assembly of ribosomal large subunit 1"/>
    <property type="match status" value="1"/>
</dbReference>
<gene>
    <name evidence="7" type="primary">LOC107262742</name>
</gene>
<dbReference type="PANTHER" id="PTHR21043:SF0">
    <property type="entry name" value="MITOCHONDRIAL ASSEMBLY OF RIBOSOMAL LARGE SUBUNIT PROTEIN 1"/>
    <property type="match status" value="1"/>
</dbReference>
<comment type="subcellular location">
    <subcellularLocation>
        <location evidence="1">Mitochondrion</location>
    </subcellularLocation>
</comment>
<dbReference type="CTD" id="136040730"/>
<evidence type="ECO:0000256" key="2">
    <source>
        <dbReference type="ARBA" id="ARBA00010574"/>
    </source>
</evidence>
<evidence type="ECO:0000313" key="7">
    <source>
        <dbReference type="RefSeq" id="XP_015584732.1"/>
    </source>
</evidence>
<dbReference type="GO" id="GO:0043023">
    <property type="term" value="F:ribosomal large subunit binding"/>
    <property type="evidence" value="ECO:0007669"/>
    <property type="project" value="TreeGrafter"/>
</dbReference>
<name>A0AAJ7BFD3_CEPCN</name>
<dbReference type="Proteomes" id="UP000694920">
    <property type="component" value="Unplaced"/>
</dbReference>
<evidence type="ECO:0000256" key="5">
    <source>
        <dbReference type="ARBA" id="ARBA00073331"/>
    </source>
</evidence>
<evidence type="ECO:0000256" key="1">
    <source>
        <dbReference type="ARBA" id="ARBA00004173"/>
    </source>
</evidence>
<sequence>MYLYAVKMCSRVARTLLQTGKVFYQSSYYRTTNLLQYSRVSHVRLYSSNNIHKKLTDEEISEDNNEEHNLPTGIAEKYKVFRDEDAEIIFDVDEEKKRITLEELNTEIETVDPYNGLNMNHGVNGVFDIEDLVELLKRDNAKNIFVATVPAELAYVDYLVVVNARSQKHMNALANFVRKAYKLKRHKTDQIPKVEGANSKDWLALDLGNIALHIFSSEARELYDLDTLWAVGPEFDDKTHEVNPREKIYEQYNEFLNDLLPADSR</sequence>
<comment type="function">
    <text evidence="4">Required for normal mitochondrial ribosome function and mitochondrial translation. May play a role in ribosome biogenesis by preventing premature association of the 28S and 39S ribosomal subunits. Interacts with mitochondrial ribosomal protein uL14m (MRPL14), probably blocking formation of intersubunit bridge B8, preventing association of the 28S and 39S ribosomal subunits. Addition to isolated mitochondrial ribosomal subunits partially inhibits translation, probably by interfering with the association of the 28S and 39S ribosomal subunits and the formation of functional ribosomes. May also participate in the assembly and/or regulation of the stability of the large subunit of the mitochondrial ribosome. May function as a ribosomal silencing factor.</text>
</comment>
<keyword evidence="6" id="KW-1185">Reference proteome</keyword>
<dbReference type="GeneID" id="107262742"/>
<evidence type="ECO:0000256" key="4">
    <source>
        <dbReference type="ARBA" id="ARBA00053669"/>
    </source>
</evidence>